<evidence type="ECO:0000313" key="2">
    <source>
        <dbReference type="EMBL" id="KZV48673.1"/>
    </source>
</evidence>
<reference evidence="2 3" key="1">
    <citation type="journal article" date="2015" name="Proc. Natl. Acad. Sci. U.S.A.">
        <title>The resurrection genome of Boea hygrometrica: A blueprint for survival of dehydration.</title>
        <authorList>
            <person name="Xiao L."/>
            <person name="Yang G."/>
            <person name="Zhang L."/>
            <person name="Yang X."/>
            <person name="Zhao S."/>
            <person name="Ji Z."/>
            <person name="Zhou Q."/>
            <person name="Hu M."/>
            <person name="Wang Y."/>
            <person name="Chen M."/>
            <person name="Xu Y."/>
            <person name="Jin H."/>
            <person name="Xiao X."/>
            <person name="Hu G."/>
            <person name="Bao F."/>
            <person name="Hu Y."/>
            <person name="Wan P."/>
            <person name="Li L."/>
            <person name="Deng X."/>
            <person name="Kuang T."/>
            <person name="Xiang C."/>
            <person name="Zhu J.K."/>
            <person name="Oliver M.J."/>
            <person name="He Y."/>
        </authorList>
    </citation>
    <scope>NUCLEOTIDE SEQUENCE [LARGE SCALE GENOMIC DNA]</scope>
    <source>
        <strain evidence="3">cv. XS01</strain>
    </source>
</reference>
<protein>
    <submittedName>
        <fullName evidence="2">Uncharacterized protein</fullName>
    </submittedName>
</protein>
<dbReference type="Proteomes" id="UP000250235">
    <property type="component" value="Unassembled WGS sequence"/>
</dbReference>
<feature type="transmembrane region" description="Helical" evidence="1">
    <location>
        <begin position="20"/>
        <end position="41"/>
    </location>
</feature>
<keyword evidence="1" id="KW-1133">Transmembrane helix</keyword>
<dbReference type="AlphaFoldDB" id="A0A2Z7CPI1"/>
<keyword evidence="1" id="KW-0812">Transmembrane</keyword>
<keyword evidence="1" id="KW-0472">Membrane</keyword>
<evidence type="ECO:0000313" key="3">
    <source>
        <dbReference type="Proteomes" id="UP000250235"/>
    </source>
</evidence>
<name>A0A2Z7CPI1_9LAMI</name>
<gene>
    <name evidence="2" type="ORF">F511_22913</name>
</gene>
<proteinExistence type="predicted"/>
<evidence type="ECO:0000256" key="1">
    <source>
        <dbReference type="SAM" id="Phobius"/>
    </source>
</evidence>
<keyword evidence="3" id="KW-1185">Reference proteome</keyword>
<accession>A0A2Z7CPI1</accession>
<organism evidence="2 3">
    <name type="scientific">Dorcoceras hygrometricum</name>
    <dbReference type="NCBI Taxonomy" id="472368"/>
    <lineage>
        <taxon>Eukaryota</taxon>
        <taxon>Viridiplantae</taxon>
        <taxon>Streptophyta</taxon>
        <taxon>Embryophyta</taxon>
        <taxon>Tracheophyta</taxon>
        <taxon>Spermatophyta</taxon>
        <taxon>Magnoliopsida</taxon>
        <taxon>eudicotyledons</taxon>
        <taxon>Gunneridae</taxon>
        <taxon>Pentapetalae</taxon>
        <taxon>asterids</taxon>
        <taxon>lamiids</taxon>
        <taxon>Lamiales</taxon>
        <taxon>Gesneriaceae</taxon>
        <taxon>Didymocarpoideae</taxon>
        <taxon>Trichosporeae</taxon>
        <taxon>Loxocarpinae</taxon>
        <taxon>Dorcoceras</taxon>
    </lineage>
</organism>
<sequence length="103" mass="11807">MPVMLIEEYQDAMFEDERLLHLHTRIIPLSSVLLAVPVMLIEEYQDAMFEDERVSQVSLLVVALTQLEVPQEVDRVYQLAYNIYVLVLLAGKCPVLVGLCYPL</sequence>
<feature type="transmembrane region" description="Helical" evidence="1">
    <location>
        <begin position="81"/>
        <end position="101"/>
    </location>
</feature>
<dbReference type="EMBL" id="KQ993829">
    <property type="protein sequence ID" value="KZV48673.1"/>
    <property type="molecule type" value="Genomic_DNA"/>
</dbReference>